<evidence type="ECO:0000313" key="2">
    <source>
        <dbReference type="Proteomes" id="UP001165653"/>
    </source>
</evidence>
<comment type="caution">
    <text evidence="1">The sequence shown here is derived from an EMBL/GenBank/DDBJ whole genome shotgun (WGS) entry which is preliminary data.</text>
</comment>
<reference evidence="1" key="1">
    <citation type="submission" date="2022-10" db="EMBL/GenBank/DDBJ databases">
        <title>Luteolibacter sp. GHJ8, whole genome shotgun sequencing project.</title>
        <authorList>
            <person name="Zhao G."/>
            <person name="Shen L."/>
        </authorList>
    </citation>
    <scope>NUCLEOTIDE SEQUENCE</scope>
    <source>
        <strain evidence="1">GHJ8</strain>
    </source>
</reference>
<name>A0ABT3GA62_9BACT</name>
<protein>
    <submittedName>
        <fullName evidence="1">Uncharacterized protein</fullName>
    </submittedName>
</protein>
<gene>
    <name evidence="1" type="ORF">OJ996_24335</name>
</gene>
<dbReference type="RefSeq" id="WP_264516327.1">
    <property type="nucleotide sequence ID" value="NZ_JAPDDR010000018.1"/>
</dbReference>
<accession>A0ABT3GA62</accession>
<keyword evidence="2" id="KW-1185">Reference proteome</keyword>
<dbReference type="EMBL" id="JAPDDR010000018">
    <property type="protein sequence ID" value="MCW1916738.1"/>
    <property type="molecule type" value="Genomic_DNA"/>
</dbReference>
<sequence>MKRTLALLACLISVVAAEERPALYPFDVTLGGTKAEMKEGNEIFAEVSKPVAPDAVLALEKEVPMLIVNAFPCKEDGTVEETQAAAIIFAQNVKEVKLDATMDKKKLVPGTYLANVVADGKTSRIVFVVATPDQKPVVNFSKVLGFLKKKAGVE</sequence>
<organism evidence="1 2">
    <name type="scientific">Luteolibacter rhizosphaerae</name>
    <dbReference type="NCBI Taxonomy" id="2989719"/>
    <lineage>
        <taxon>Bacteria</taxon>
        <taxon>Pseudomonadati</taxon>
        <taxon>Verrucomicrobiota</taxon>
        <taxon>Verrucomicrobiia</taxon>
        <taxon>Verrucomicrobiales</taxon>
        <taxon>Verrucomicrobiaceae</taxon>
        <taxon>Luteolibacter</taxon>
    </lineage>
</organism>
<dbReference type="Proteomes" id="UP001165653">
    <property type="component" value="Unassembled WGS sequence"/>
</dbReference>
<proteinExistence type="predicted"/>
<evidence type="ECO:0000313" key="1">
    <source>
        <dbReference type="EMBL" id="MCW1916738.1"/>
    </source>
</evidence>